<gene>
    <name evidence="1" type="ORF">C427_5565</name>
</gene>
<dbReference type="HOGENOM" id="CLU_3293794_0_0_6"/>
<name>K6ZLR4_9ALTE</name>
<dbReference type="STRING" id="1129794.C427_5565"/>
<dbReference type="KEGG" id="gps:C427_5565"/>
<keyword evidence="2" id="KW-1185">Reference proteome</keyword>
<dbReference type="AlphaFoldDB" id="K6ZLR4"/>
<evidence type="ECO:0000313" key="1">
    <source>
        <dbReference type="EMBL" id="AGH47659.1"/>
    </source>
</evidence>
<proteinExistence type="predicted"/>
<dbReference type="PATRIC" id="fig|1129794.4.peg.5541"/>
<reference evidence="1 2" key="1">
    <citation type="journal article" date="2013" name="Genome Announc.">
        <title>Complete Genome Sequence of Glaciecola psychrophila Strain 170T.</title>
        <authorList>
            <person name="Yin J."/>
            <person name="Chen J."/>
            <person name="Liu G."/>
            <person name="Yu Y."/>
            <person name="Song L."/>
            <person name="Wang X."/>
            <person name="Qu X."/>
        </authorList>
    </citation>
    <scope>NUCLEOTIDE SEQUENCE [LARGE SCALE GENOMIC DNA]</scope>
    <source>
        <strain evidence="1 2">170</strain>
    </source>
</reference>
<dbReference type="Proteomes" id="UP000011864">
    <property type="component" value="Chromosome"/>
</dbReference>
<organism evidence="1 2">
    <name type="scientific">Paraglaciecola psychrophila 170</name>
    <dbReference type="NCBI Taxonomy" id="1129794"/>
    <lineage>
        <taxon>Bacteria</taxon>
        <taxon>Pseudomonadati</taxon>
        <taxon>Pseudomonadota</taxon>
        <taxon>Gammaproteobacteria</taxon>
        <taxon>Alteromonadales</taxon>
        <taxon>Alteromonadaceae</taxon>
        <taxon>Paraglaciecola</taxon>
    </lineage>
</organism>
<evidence type="ECO:0000313" key="2">
    <source>
        <dbReference type="Proteomes" id="UP000011864"/>
    </source>
</evidence>
<dbReference type="EMBL" id="CP003837">
    <property type="protein sequence ID" value="AGH47659.1"/>
    <property type="molecule type" value="Genomic_DNA"/>
</dbReference>
<accession>K6ZLR4</accession>
<sequence>MTPKSCVSSGIKVHGLFSFTFKPIVLGNKNLLQQMCNIFI</sequence>
<protein>
    <submittedName>
        <fullName evidence="1">Uncharacterized protein</fullName>
    </submittedName>
</protein>